<dbReference type="AlphaFoldDB" id="A0AB40CEX6"/>
<keyword evidence="6 7" id="KW-0472">Membrane</keyword>
<evidence type="ECO:0000313" key="12">
    <source>
        <dbReference type="RefSeq" id="XP_039138455.1"/>
    </source>
</evidence>
<dbReference type="InterPro" id="IPR003663">
    <property type="entry name" value="Sugar/inositol_transpt"/>
</dbReference>
<evidence type="ECO:0000256" key="7">
    <source>
        <dbReference type="SAM" id="Phobius"/>
    </source>
</evidence>
<evidence type="ECO:0000313" key="9">
    <source>
        <dbReference type="Proteomes" id="UP001515500"/>
    </source>
</evidence>
<evidence type="ECO:0000256" key="1">
    <source>
        <dbReference type="ARBA" id="ARBA00004141"/>
    </source>
</evidence>
<dbReference type="GeneID" id="120275812"/>
<evidence type="ECO:0000313" key="10">
    <source>
        <dbReference type="RefSeq" id="XP_039138453.1"/>
    </source>
</evidence>
<keyword evidence="3" id="KW-0813">Transport</keyword>
<dbReference type="PROSITE" id="PS00217">
    <property type="entry name" value="SUGAR_TRANSPORT_2"/>
    <property type="match status" value="1"/>
</dbReference>
<feature type="transmembrane region" description="Helical" evidence="7">
    <location>
        <begin position="133"/>
        <end position="159"/>
    </location>
</feature>
<comment type="similarity">
    <text evidence="2">Belongs to the major facilitator superfamily. Sugar transporter (TC 2.A.1.1) family.</text>
</comment>
<dbReference type="InterPro" id="IPR036259">
    <property type="entry name" value="MFS_trans_sf"/>
</dbReference>
<dbReference type="InterPro" id="IPR005829">
    <property type="entry name" value="Sugar_transporter_CS"/>
</dbReference>
<keyword evidence="5 7" id="KW-1133">Transmembrane helix</keyword>
<feature type="transmembrane region" description="Helical" evidence="7">
    <location>
        <begin position="600"/>
        <end position="620"/>
    </location>
</feature>
<reference evidence="10 11" key="1">
    <citation type="submission" date="2025-04" db="UniProtKB">
        <authorList>
            <consortium name="RefSeq"/>
        </authorList>
    </citation>
    <scope>IDENTIFICATION</scope>
</reference>
<dbReference type="PROSITE" id="PS50850">
    <property type="entry name" value="MFS"/>
    <property type="match status" value="1"/>
</dbReference>
<proteinExistence type="inferred from homology"/>
<dbReference type="GO" id="GO:0022857">
    <property type="term" value="F:transmembrane transporter activity"/>
    <property type="evidence" value="ECO:0007669"/>
    <property type="project" value="InterPro"/>
</dbReference>
<evidence type="ECO:0000256" key="6">
    <source>
        <dbReference type="ARBA" id="ARBA00023136"/>
    </source>
</evidence>
<dbReference type="Pfam" id="PF00083">
    <property type="entry name" value="Sugar_tr"/>
    <property type="match status" value="2"/>
</dbReference>
<feature type="transmembrane region" description="Helical" evidence="7">
    <location>
        <begin position="568"/>
        <end position="588"/>
    </location>
</feature>
<keyword evidence="9" id="KW-1185">Reference proteome</keyword>
<dbReference type="InterPro" id="IPR050814">
    <property type="entry name" value="Myo-inositol_Transporter"/>
</dbReference>
<evidence type="ECO:0000313" key="11">
    <source>
        <dbReference type="RefSeq" id="XP_039138454.1"/>
    </source>
</evidence>
<dbReference type="PROSITE" id="PS00216">
    <property type="entry name" value="SUGAR_TRANSPORT_1"/>
    <property type="match status" value="2"/>
</dbReference>
<feature type="domain" description="Major facilitator superfamily (MFS) profile" evidence="8">
    <location>
        <begin position="7"/>
        <end position="720"/>
    </location>
</feature>
<dbReference type="Gene3D" id="1.20.1250.20">
    <property type="entry name" value="MFS general substrate transporter like domains"/>
    <property type="match status" value="2"/>
</dbReference>
<feature type="transmembrane region" description="Helical" evidence="7">
    <location>
        <begin position="100"/>
        <end position="121"/>
    </location>
</feature>
<feature type="transmembrane region" description="Helical" evidence="7">
    <location>
        <begin position="165"/>
        <end position="185"/>
    </location>
</feature>
<dbReference type="GO" id="GO:0016020">
    <property type="term" value="C:membrane"/>
    <property type="evidence" value="ECO:0007669"/>
    <property type="project" value="UniProtKB-SubCell"/>
</dbReference>
<feature type="transmembrane region" description="Helical" evidence="7">
    <location>
        <begin position="695"/>
        <end position="714"/>
    </location>
</feature>
<evidence type="ECO:0000256" key="5">
    <source>
        <dbReference type="ARBA" id="ARBA00022989"/>
    </source>
</evidence>
<feature type="transmembrane region" description="Helical" evidence="7">
    <location>
        <begin position="75"/>
        <end position="94"/>
    </location>
</feature>
<dbReference type="Proteomes" id="UP001515500">
    <property type="component" value="Chromosome 14"/>
</dbReference>
<feature type="transmembrane region" description="Helical" evidence="7">
    <location>
        <begin position="661"/>
        <end position="683"/>
    </location>
</feature>
<dbReference type="RefSeq" id="XP_039138455.1">
    <property type="nucleotide sequence ID" value="XM_039282521.1"/>
</dbReference>
<evidence type="ECO:0000259" key="8">
    <source>
        <dbReference type="PROSITE" id="PS50850"/>
    </source>
</evidence>
<evidence type="ECO:0000256" key="2">
    <source>
        <dbReference type="ARBA" id="ARBA00010992"/>
    </source>
</evidence>
<dbReference type="InterPro" id="IPR020846">
    <property type="entry name" value="MFS_dom"/>
</dbReference>
<name>A0AB40CEX6_DIOCR</name>
<sequence length="744" mass="80433">MSGVVQVAAVASICSLLQGWDNAAIAGAAIYIKRDYELEKNPNIEGLTVAMSFIGAIIITTLGGAISDWIGRRPLIILSSVLYFIGGLLIFWAPNIHVLLVARLIDGFGVGLAVMLVPVYISEISPSDERGFLNTLPQFCGCGGMFLSYSVIFAMSLMAEPEWRFILGALAIPSVISLALTIFYLPESPRWLVSKGRMMEAKLVLQRLRGKEDVSGEMALLVEGLGTKGETSIEEYIIGSANELTDDQGGPTDEKERSILFGFEDGRCWVARPIAGQTVIVSPLVQAYCHGNIDDEIYLIKDNVVTLFGCVHRNIPEMGSLRSSMFPNFRSMFTISEQNLGTEQFYEEIGQVEGEEYTTEAVPSNSEEALQSPLLSRQTSGEGDDIVPLRANNDTLINIPRSFQGCEVIIGGTGVGGGWQLAWKWSEREGANGKTEVAFKRIYLHQEAILGSGTGSNVGAVGADLPEVPEYIKASALVSLPALCPKELIDHDPSGPIMFHPLKKATKGPRWSDIFEAGVRHALFLGISIQLLQQFAGINGVLYYAPQILNQAGAEVLLQNMGIGSDSAVFLLSALVTMLMLPCIAITMRLVDIIGRRSMLLATIPVLIVSSLILIAANLVPMSTMVHAALSTISIIIYVCCFFLGFGPIPSILCSEIFPTCIRGVCISVCLLAFFIGAITMTYSVPVLLNSIGLARLFGVYGVACIMGLMFVYFKVPETKGIPLEIITELFAVGAKKVARNSNK</sequence>
<feature type="transmembrane region" description="Helical" evidence="7">
    <location>
        <begin position="44"/>
        <end position="63"/>
    </location>
</feature>
<evidence type="ECO:0000256" key="4">
    <source>
        <dbReference type="ARBA" id="ARBA00022692"/>
    </source>
</evidence>
<evidence type="ECO:0000256" key="3">
    <source>
        <dbReference type="ARBA" id="ARBA00022448"/>
    </source>
</evidence>
<dbReference type="PRINTS" id="PR00171">
    <property type="entry name" value="SUGRTRNSPORT"/>
</dbReference>
<keyword evidence="4 7" id="KW-0812">Transmembrane</keyword>
<dbReference type="RefSeq" id="XP_039138454.1">
    <property type="nucleotide sequence ID" value="XM_039282520.1"/>
</dbReference>
<gene>
    <name evidence="10 11 12 13" type="primary">LOC120275812</name>
</gene>
<dbReference type="RefSeq" id="XP_039138456.1">
    <property type="nucleotide sequence ID" value="XM_039282522.1"/>
</dbReference>
<comment type="subcellular location">
    <subcellularLocation>
        <location evidence="1">Membrane</location>
        <topology evidence="1">Multi-pass membrane protein</topology>
    </subcellularLocation>
</comment>
<dbReference type="InterPro" id="IPR005828">
    <property type="entry name" value="MFS_sugar_transport-like"/>
</dbReference>
<dbReference type="SUPFAM" id="SSF103473">
    <property type="entry name" value="MFS general substrate transporter"/>
    <property type="match status" value="1"/>
</dbReference>
<dbReference type="PANTHER" id="PTHR48020">
    <property type="entry name" value="PROTON MYO-INOSITOL COTRANSPORTER"/>
    <property type="match status" value="1"/>
</dbReference>
<feature type="transmembrane region" description="Helical" evidence="7">
    <location>
        <begin position="626"/>
        <end position="649"/>
    </location>
</feature>
<dbReference type="RefSeq" id="XP_039138453.1">
    <property type="nucleotide sequence ID" value="XM_039282519.1"/>
</dbReference>
<dbReference type="PANTHER" id="PTHR48020:SF35">
    <property type="entry name" value="SUGAR TRANSPORTER"/>
    <property type="match status" value="1"/>
</dbReference>
<protein>
    <submittedName>
        <fullName evidence="10 11">Monosaccharide-sensing protein 2-like</fullName>
    </submittedName>
</protein>
<organism evidence="9 11">
    <name type="scientific">Dioscorea cayennensis subsp. rotundata</name>
    <name type="common">White Guinea yam</name>
    <name type="synonym">Dioscorea rotundata</name>
    <dbReference type="NCBI Taxonomy" id="55577"/>
    <lineage>
        <taxon>Eukaryota</taxon>
        <taxon>Viridiplantae</taxon>
        <taxon>Streptophyta</taxon>
        <taxon>Embryophyta</taxon>
        <taxon>Tracheophyta</taxon>
        <taxon>Spermatophyta</taxon>
        <taxon>Magnoliopsida</taxon>
        <taxon>Liliopsida</taxon>
        <taxon>Dioscoreales</taxon>
        <taxon>Dioscoreaceae</taxon>
        <taxon>Dioscorea</taxon>
    </lineage>
</organism>
<accession>A0AB40CEX6</accession>
<evidence type="ECO:0000313" key="13">
    <source>
        <dbReference type="RefSeq" id="XP_039138456.1"/>
    </source>
</evidence>